<dbReference type="EMBL" id="SDAM02003212">
    <property type="protein sequence ID" value="KAH6820792.1"/>
    <property type="molecule type" value="Genomic_DNA"/>
</dbReference>
<dbReference type="Proteomes" id="UP001190926">
    <property type="component" value="Unassembled WGS sequence"/>
</dbReference>
<name>A0AAD4IT07_PERFH</name>
<dbReference type="AlphaFoldDB" id="A0AAD4IT07"/>
<sequence length="146" mass="15984">MRVDGMPVRMPWVVLRIGQSVLLSGSGILTVHGISEVRVKVFPNVFSRLGTLMLKFPLTLVVPWPTGTETPARLVQIRPTATPGTPDDPSRQFPLGVQQSRPVTFKLNKFKRPLVGGVWALAVAEKRNRAMTIKAGPCRASASFLL</sequence>
<gene>
    <name evidence="1" type="ORF">C2S53_018910</name>
</gene>
<reference evidence="1 2" key="1">
    <citation type="journal article" date="2021" name="Nat. Commun.">
        <title>Incipient diploidization of the medicinal plant Perilla within 10,000 years.</title>
        <authorList>
            <person name="Zhang Y."/>
            <person name="Shen Q."/>
            <person name="Leng L."/>
            <person name="Zhang D."/>
            <person name="Chen S."/>
            <person name="Shi Y."/>
            <person name="Ning Z."/>
            <person name="Chen S."/>
        </authorList>
    </citation>
    <scope>NUCLEOTIDE SEQUENCE [LARGE SCALE GENOMIC DNA]</scope>
    <source>
        <strain evidence="2">cv. PC099</strain>
    </source>
</reference>
<evidence type="ECO:0000313" key="2">
    <source>
        <dbReference type="Proteomes" id="UP001190926"/>
    </source>
</evidence>
<proteinExistence type="predicted"/>
<evidence type="ECO:0000313" key="1">
    <source>
        <dbReference type="EMBL" id="KAH6820792.1"/>
    </source>
</evidence>
<accession>A0AAD4IT07</accession>
<protein>
    <submittedName>
        <fullName evidence="1">Uncharacterized protein</fullName>
    </submittedName>
</protein>
<comment type="caution">
    <text evidence="1">The sequence shown here is derived from an EMBL/GenBank/DDBJ whole genome shotgun (WGS) entry which is preliminary data.</text>
</comment>
<keyword evidence="2" id="KW-1185">Reference proteome</keyword>
<organism evidence="1 2">
    <name type="scientific">Perilla frutescens var. hirtella</name>
    <name type="common">Perilla citriodora</name>
    <name type="synonym">Perilla setoyensis</name>
    <dbReference type="NCBI Taxonomy" id="608512"/>
    <lineage>
        <taxon>Eukaryota</taxon>
        <taxon>Viridiplantae</taxon>
        <taxon>Streptophyta</taxon>
        <taxon>Embryophyta</taxon>
        <taxon>Tracheophyta</taxon>
        <taxon>Spermatophyta</taxon>
        <taxon>Magnoliopsida</taxon>
        <taxon>eudicotyledons</taxon>
        <taxon>Gunneridae</taxon>
        <taxon>Pentapetalae</taxon>
        <taxon>asterids</taxon>
        <taxon>lamiids</taxon>
        <taxon>Lamiales</taxon>
        <taxon>Lamiaceae</taxon>
        <taxon>Nepetoideae</taxon>
        <taxon>Elsholtzieae</taxon>
        <taxon>Perilla</taxon>
    </lineage>
</organism>